<dbReference type="Proteomes" id="UP000887540">
    <property type="component" value="Unplaced"/>
</dbReference>
<sequence length="100" mass="11554">MGLTPAKYWYEESMKRAWYGSNYGSQESIVNSNNEAIDNVEPNLVLEELANLDEKLTEMEEQVYWTKQPYKESSNSSSIQRFDQLALIETKLIHLDGQAC</sequence>
<dbReference type="AlphaFoldDB" id="A0A914DPC7"/>
<keyword evidence="1" id="KW-1185">Reference proteome</keyword>
<dbReference type="WBParaSite" id="ACRNAN_scaffold3175.g11259.t1">
    <property type="protein sequence ID" value="ACRNAN_scaffold3175.g11259.t1"/>
    <property type="gene ID" value="ACRNAN_scaffold3175.g11259"/>
</dbReference>
<evidence type="ECO:0000313" key="1">
    <source>
        <dbReference type="Proteomes" id="UP000887540"/>
    </source>
</evidence>
<accession>A0A914DPC7</accession>
<name>A0A914DPC7_9BILA</name>
<protein>
    <submittedName>
        <fullName evidence="2">Uncharacterized protein</fullName>
    </submittedName>
</protein>
<proteinExistence type="predicted"/>
<reference evidence="2" key="1">
    <citation type="submission" date="2022-11" db="UniProtKB">
        <authorList>
            <consortium name="WormBaseParasite"/>
        </authorList>
    </citation>
    <scope>IDENTIFICATION</scope>
</reference>
<evidence type="ECO:0000313" key="2">
    <source>
        <dbReference type="WBParaSite" id="ACRNAN_scaffold3175.g11259.t1"/>
    </source>
</evidence>
<organism evidence="1 2">
    <name type="scientific">Acrobeloides nanus</name>
    <dbReference type="NCBI Taxonomy" id="290746"/>
    <lineage>
        <taxon>Eukaryota</taxon>
        <taxon>Metazoa</taxon>
        <taxon>Ecdysozoa</taxon>
        <taxon>Nematoda</taxon>
        <taxon>Chromadorea</taxon>
        <taxon>Rhabditida</taxon>
        <taxon>Tylenchina</taxon>
        <taxon>Cephalobomorpha</taxon>
        <taxon>Cephaloboidea</taxon>
        <taxon>Cephalobidae</taxon>
        <taxon>Acrobeloides</taxon>
    </lineage>
</organism>